<keyword evidence="7 9" id="KW-0460">Magnesium</keyword>
<feature type="binding site" evidence="9">
    <location>
        <position position="21"/>
    </location>
    <ligand>
        <name>Mg(2+)</name>
        <dbReference type="ChEBI" id="CHEBI:18420"/>
    </ligand>
</feature>
<keyword evidence="5 9" id="KW-0093">Biotin biosynthesis</keyword>
<comment type="catalytic activity">
    <reaction evidence="8">
        <text>(7R,8S)-8-amino-7-(carboxyamino)nonanoate + ATP = (4R,5S)-dethiobiotin + ADP + phosphate + H(+)</text>
        <dbReference type="Rhea" id="RHEA:63684"/>
        <dbReference type="ChEBI" id="CHEBI:15378"/>
        <dbReference type="ChEBI" id="CHEBI:30616"/>
        <dbReference type="ChEBI" id="CHEBI:43474"/>
        <dbReference type="ChEBI" id="CHEBI:149470"/>
        <dbReference type="ChEBI" id="CHEBI:149473"/>
        <dbReference type="ChEBI" id="CHEBI:456216"/>
    </reaction>
</comment>
<dbReference type="Gene3D" id="3.40.50.300">
    <property type="entry name" value="P-loop containing nucleotide triphosphate hydrolases"/>
    <property type="match status" value="1"/>
</dbReference>
<organism evidence="10 11">
    <name type="scientific">Blastopirellula retiformator</name>
    <dbReference type="NCBI Taxonomy" id="2527970"/>
    <lineage>
        <taxon>Bacteria</taxon>
        <taxon>Pseudomonadati</taxon>
        <taxon>Planctomycetota</taxon>
        <taxon>Planctomycetia</taxon>
        <taxon>Pirellulales</taxon>
        <taxon>Pirellulaceae</taxon>
        <taxon>Blastopirellula</taxon>
    </lineage>
</organism>
<comment type="catalytic activity">
    <reaction evidence="9">
        <text>(7R,8S)-7,8-diammoniononanoate + CO2 + ATP = (4R,5S)-dethiobiotin + ADP + phosphate + 3 H(+)</text>
        <dbReference type="Rhea" id="RHEA:15805"/>
        <dbReference type="ChEBI" id="CHEBI:15378"/>
        <dbReference type="ChEBI" id="CHEBI:16526"/>
        <dbReference type="ChEBI" id="CHEBI:30616"/>
        <dbReference type="ChEBI" id="CHEBI:43474"/>
        <dbReference type="ChEBI" id="CHEBI:149469"/>
        <dbReference type="ChEBI" id="CHEBI:149473"/>
        <dbReference type="ChEBI" id="CHEBI:456216"/>
        <dbReference type="EC" id="6.3.3.3"/>
    </reaction>
</comment>
<sequence>MTGKPPLGLFITGNNTEVGKTYVSALIARQIVASGIRLGVYKPAASGCRLEAGGLVAEDAVQLWEAAGRPGTLDEVCPQKFAAPLAPHLAARAEGKELDAGLLRRGAEVWADRCDLLLVEGAGGLMSPMSDAEYVADLAADFGYPLIVVAANRLGVINETMQTLITASVVKGGSLQTAGVILNDLAPQPDDVSRDSNFEQLQKRCEPPMLAHVPYAAPQLPQEIDWVALAQGKITDG</sequence>
<comment type="function">
    <text evidence="9">Catalyzes a mechanistically unusual reaction, the ATP-dependent insertion of CO2 between the N7 and N8 nitrogen atoms of 7,8-diaminopelargonic acid (DAPA, also called 7,8-diammoniononanoate) to form a ureido ring.</text>
</comment>
<feature type="binding site" evidence="9">
    <location>
        <begin position="183"/>
        <end position="184"/>
    </location>
    <ligand>
        <name>ATP</name>
        <dbReference type="ChEBI" id="CHEBI:30616"/>
    </ligand>
</feature>
<dbReference type="CDD" id="cd03109">
    <property type="entry name" value="DTBS"/>
    <property type="match status" value="1"/>
</dbReference>
<dbReference type="PANTHER" id="PTHR43210">
    <property type="entry name" value="DETHIOBIOTIN SYNTHETASE"/>
    <property type="match status" value="1"/>
</dbReference>
<keyword evidence="6 9" id="KW-0067">ATP-binding</keyword>
<evidence type="ECO:0000256" key="2">
    <source>
        <dbReference type="ARBA" id="ARBA00022598"/>
    </source>
</evidence>
<keyword evidence="2 9" id="KW-0436">Ligase</keyword>
<keyword evidence="4 9" id="KW-0547">Nucleotide-binding</keyword>
<dbReference type="Proteomes" id="UP000318878">
    <property type="component" value="Unassembled WGS sequence"/>
</dbReference>
<feature type="binding site" evidence="9">
    <location>
        <begin position="120"/>
        <end position="123"/>
    </location>
    <ligand>
        <name>ATP</name>
        <dbReference type="ChEBI" id="CHEBI:30616"/>
    </ligand>
</feature>
<protein>
    <recommendedName>
        <fullName evidence="9">ATP-dependent dethiobiotin synthetase BioD</fullName>
        <ecNumber evidence="9">6.3.3.3</ecNumber>
    </recommendedName>
    <alternativeName>
        <fullName evidence="9">DTB synthetase</fullName>
        <shortName evidence="9">DTBS</shortName>
    </alternativeName>
    <alternativeName>
        <fullName evidence="9">Dethiobiotin synthase</fullName>
    </alternativeName>
</protein>
<feature type="binding site" evidence="9">
    <location>
        <begin position="17"/>
        <end position="22"/>
    </location>
    <ligand>
        <name>ATP</name>
        <dbReference type="ChEBI" id="CHEBI:30616"/>
    </ligand>
</feature>
<accession>A0A5C5V2P1</accession>
<dbReference type="InterPro" id="IPR004472">
    <property type="entry name" value="DTB_synth_BioD"/>
</dbReference>
<dbReference type="SUPFAM" id="SSF52540">
    <property type="entry name" value="P-loop containing nucleoside triphosphate hydrolases"/>
    <property type="match status" value="1"/>
</dbReference>
<gene>
    <name evidence="10" type="primary">bioD1</name>
    <name evidence="9" type="synonym">bioD</name>
    <name evidence="10" type="ORF">Enr8_24560</name>
</gene>
<dbReference type="GO" id="GO:0005829">
    <property type="term" value="C:cytosol"/>
    <property type="evidence" value="ECO:0007669"/>
    <property type="project" value="TreeGrafter"/>
</dbReference>
<evidence type="ECO:0000313" key="10">
    <source>
        <dbReference type="EMBL" id="TWT32651.1"/>
    </source>
</evidence>
<feature type="active site" evidence="9">
    <location>
        <position position="42"/>
    </location>
</feature>
<dbReference type="AlphaFoldDB" id="A0A5C5V2P1"/>
<dbReference type="OrthoDB" id="9802097at2"/>
<comment type="cofactor">
    <cofactor evidence="9">
        <name>Mg(2+)</name>
        <dbReference type="ChEBI" id="CHEBI:18420"/>
    </cofactor>
</comment>
<evidence type="ECO:0000256" key="7">
    <source>
        <dbReference type="ARBA" id="ARBA00022842"/>
    </source>
</evidence>
<dbReference type="Pfam" id="PF13500">
    <property type="entry name" value="AAA_26"/>
    <property type="match status" value="1"/>
</dbReference>
<feature type="binding site" evidence="9">
    <location>
        <position position="120"/>
    </location>
    <ligand>
        <name>Mg(2+)</name>
        <dbReference type="ChEBI" id="CHEBI:18420"/>
    </ligand>
</feature>
<keyword evidence="3 9" id="KW-0479">Metal-binding</keyword>
<comment type="pathway">
    <text evidence="9">Cofactor biosynthesis; biotin biosynthesis; biotin from 7,8-diaminononanoate: step 1/2.</text>
</comment>
<feature type="binding site" evidence="9">
    <location>
        <position position="46"/>
    </location>
    <ligand>
        <name>substrate</name>
    </ligand>
</feature>
<dbReference type="HAMAP" id="MF_00336">
    <property type="entry name" value="BioD"/>
    <property type="match status" value="1"/>
</dbReference>
<dbReference type="EC" id="6.3.3.3" evidence="9"/>
<keyword evidence="11" id="KW-1185">Reference proteome</keyword>
<dbReference type="GO" id="GO:0000287">
    <property type="term" value="F:magnesium ion binding"/>
    <property type="evidence" value="ECO:0007669"/>
    <property type="project" value="UniProtKB-UniRule"/>
</dbReference>
<reference evidence="10 11" key="1">
    <citation type="submission" date="2019-02" db="EMBL/GenBank/DDBJ databases">
        <title>Deep-cultivation of Planctomycetes and their phenomic and genomic characterization uncovers novel biology.</title>
        <authorList>
            <person name="Wiegand S."/>
            <person name="Jogler M."/>
            <person name="Boedeker C."/>
            <person name="Pinto D."/>
            <person name="Vollmers J."/>
            <person name="Rivas-Marin E."/>
            <person name="Kohn T."/>
            <person name="Peeters S.H."/>
            <person name="Heuer A."/>
            <person name="Rast P."/>
            <person name="Oberbeckmann S."/>
            <person name="Bunk B."/>
            <person name="Jeske O."/>
            <person name="Meyerdierks A."/>
            <person name="Storesund J.E."/>
            <person name="Kallscheuer N."/>
            <person name="Luecker S."/>
            <person name="Lage O.M."/>
            <person name="Pohl T."/>
            <person name="Merkel B.J."/>
            <person name="Hornburger P."/>
            <person name="Mueller R.-W."/>
            <person name="Bruemmer F."/>
            <person name="Labrenz M."/>
            <person name="Spormann A.M."/>
            <person name="Op Den Camp H."/>
            <person name="Overmann J."/>
            <person name="Amann R."/>
            <person name="Jetten M.S.M."/>
            <person name="Mascher T."/>
            <person name="Medema M.H."/>
            <person name="Devos D.P."/>
            <person name="Kaster A.-K."/>
            <person name="Ovreas L."/>
            <person name="Rohde M."/>
            <person name="Galperin M.Y."/>
            <person name="Jogler C."/>
        </authorList>
    </citation>
    <scope>NUCLEOTIDE SEQUENCE [LARGE SCALE GENOMIC DNA]</scope>
    <source>
        <strain evidence="10 11">Enr8</strain>
    </source>
</reference>
<keyword evidence="1 9" id="KW-0963">Cytoplasm</keyword>
<comment type="subunit">
    <text evidence="9">Homodimer.</text>
</comment>
<dbReference type="GO" id="GO:0009102">
    <property type="term" value="P:biotin biosynthetic process"/>
    <property type="evidence" value="ECO:0007669"/>
    <property type="project" value="UniProtKB-UniRule"/>
</dbReference>
<evidence type="ECO:0000256" key="4">
    <source>
        <dbReference type="ARBA" id="ARBA00022741"/>
    </source>
</evidence>
<dbReference type="GO" id="GO:0004141">
    <property type="term" value="F:dethiobiotin synthase activity"/>
    <property type="evidence" value="ECO:0007669"/>
    <property type="project" value="UniProtKB-UniRule"/>
</dbReference>
<comment type="caution">
    <text evidence="10">The sequence shown here is derived from an EMBL/GenBank/DDBJ whole genome shotgun (WGS) entry which is preliminary data.</text>
</comment>
<proteinExistence type="inferred from homology"/>
<evidence type="ECO:0000256" key="8">
    <source>
        <dbReference type="ARBA" id="ARBA00047386"/>
    </source>
</evidence>
<feature type="binding site" evidence="9">
    <location>
        <position position="59"/>
    </location>
    <ligand>
        <name>Mg(2+)</name>
        <dbReference type="ChEBI" id="CHEBI:18420"/>
    </ligand>
</feature>
<evidence type="ECO:0000313" key="11">
    <source>
        <dbReference type="Proteomes" id="UP000318878"/>
    </source>
</evidence>
<evidence type="ECO:0000256" key="5">
    <source>
        <dbReference type="ARBA" id="ARBA00022756"/>
    </source>
</evidence>
<comment type="caution">
    <text evidence="9">Lacks conserved residue(s) required for the propagation of feature annotation.</text>
</comment>
<evidence type="ECO:0000256" key="6">
    <source>
        <dbReference type="ARBA" id="ARBA00022840"/>
    </source>
</evidence>
<comment type="subcellular location">
    <subcellularLocation>
        <location evidence="9">Cytoplasm</location>
    </subcellularLocation>
</comment>
<name>A0A5C5V2P1_9BACT</name>
<evidence type="ECO:0000256" key="9">
    <source>
        <dbReference type="HAMAP-Rule" id="MF_00336"/>
    </source>
</evidence>
<dbReference type="GO" id="GO:0005524">
    <property type="term" value="F:ATP binding"/>
    <property type="evidence" value="ECO:0007669"/>
    <property type="project" value="UniProtKB-UniRule"/>
</dbReference>
<evidence type="ECO:0000256" key="1">
    <source>
        <dbReference type="ARBA" id="ARBA00022490"/>
    </source>
</evidence>
<evidence type="ECO:0000256" key="3">
    <source>
        <dbReference type="ARBA" id="ARBA00022723"/>
    </source>
</evidence>
<feature type="binding site" evidence="9">
    <location>
        <position position="59"/>
    </location>
    <ligand>
        <name>ATP</name>
        <dbReference type="ChEBI" id="CHEBI:30616"/>
    </ligand>
</feature>
<dbReference type="PANTHER" id="PTHR43210:SF2">
    <property type="entry name" value="ATP-DEPENDENT DETHIOBIOTIN SYNTHETASE BIOD 2"/>
    <property type="match status" value="1"/>
</dbReference>
<dbReference type="RefSeq" id="WP_146431845.1">
    <property type="nucleotide sequence ID" value="NZ_SJPF01000003.1"/>
</dbReference>
<dbReference type="NCBIfam" id="TIGR00347">
    <property type="entry name" value="bioD"/>
    <property type="match status" value="1"/>
</dbReference>
<dbReference type="PIRSF" id="PIRSF006755">
    <property type="entry name" value="DTB_synth"/>
    <property type="match status" value="1"/>
</dbReference>
<dbReference type="InterPro" id="IPR027417">
    <property type="entry name" value="P-loop_NTPase"/>
</dbReference>
<dbReference type="UniPathway" id="UPA00078">
    <property type="reaction ID" value="UER00161"/>
</dbReference>
<dbReference type="EMBL" id="SJPF01000003">
    <property type="protein sequence ID" value="TWT32651.1"/>
    <property type="molecule type" value="Genomic_DNA"/>
</dbReference>
<comment type="similarity">
    <text evidence="9">Belongs to the dethiobiotin synthetase family.</text>
</comment>